<proteinExistence type="predicted"/>
<dbReference type="AlphaFoldDB" id="A0AAE2VV67"/>
<dbReference type="InterPro" id="IPR036844">
    <property type="entry name" value="Hint_dom_sf"/>
</dbReference>
<evidence type="ECO:0000313" key="3">
    <source>
        <dbReference type="Proteomes" id="UP000732193"/>
    </source>
</evidence>
<dbReference type="SUPFAM" id="SSF51294">
    <property type="entry name" value="Hedgehog/intein (Hint) domain"/>
    <property type="match status" value="1"/>
</dbReference>
<accession>A0AAE2VV67</accession>
<dbReference type="Gene3D" id="2.170.16.10">
    <property type="entry name" value="Hedgehog/Intein (Hint) domain"/>
    <property type="match status" value="1"/>
</dbReference>
<reference evidence="2 3" key="1">
    <citation type="submission" date="2021-01" db="EMBL/GenBank/DDBJ databases">
        <title>Diatom-associated Roseobacters Show Island Model of Population Structure.</title>
        <authorList>
            <person name="Qu L."/>
            <person name="Feng X."/>
            <person name="Chen Y."/>
            <person name="Li L."/>
            <person name="Wang X."/>
            <person name="Hu Z."/>
            <person name="Wang H."/>
            <person name="Luo H."/>
        </authorList>
    </citation>
    <scope>NUCLEOTIDE SEQUENCE [LARGE SCALE GENOMIC DNA]</scope>
    <source>
        <strain evidence="2 3">TR60-84</strain>
    </source>
</reference>
<evidence type="ECO:0000259" key="1">
    <source>
        <dbReference type="Pfam" id="PF13403"/>
    </source>
</evidence>
<dbReference type="RefSeq" id="WP_203241060.1">
    <property type="nucleotide sequence ID" value="NZ_JAFBRH010000001.1"/>
</dbReference>
<keyword evidence="3" id="KW-1185">Reference proteome</keyword>
<comment type="caution">
    <text evidence="2">The sequence shown here is derived from an EMBL/GenBank/DDBJ whole genome shotgun (WGS) entry which is preliminary data.</text>
</comment>
<evidence type="ECO:0000313" key="2">
    <source>
        <dbReference type="EMBL" id="MBM1712315.1"/>
    </source>
</evidence>
<organism evidence="2 3">
    <name type="scientific">Sulfitobacter geojensis</name>
    <dbReference type="NCBI Taxonomy" id="1342299"/>
    <lineage>
        <taxon>Bacteria</taxon>
        <taxon>Pseudomonadati</taxon>
        <taxon>Pseudomonadota</taxon>
        <taxon>Alphaproteobacteria</taxon>
        <taxon>Rhodobacterales</taxon>
        <taxon>Roseobacteraceae</taxon>
        <taxon>Sulfitobacter</taxon>
    </lineage>
</organism>
<name>A0AAE2VV67_9RHOB</name>
<sequence length="344" mass="37180">MPEHFAYTNTIFGTQSTVNGASQDYAFGPPVGGTWSYTGPDTYFVVNENTGASQFNGDINNEQVAAQEQIGGVGEQTTTIDGVEQQVIYDYTFTVTDGTTTWRVTVIDVDLNNDDDLNDAGEDGYYLIFPDGMPPADTDLTIGGIVDNEDYISHAYLGGSVVCFAQGTLIAAENGQVQVQDLQAGDLVQTRDGGLQPVTWIGRTTVPATGDLAPIVITKGTLGNDRDLVVSPQHAILLDDWRADLFFGQDEVLVRAIDLLGHDGVYRKTGGIVTYYHILFEAHQLVCSEAIWSESLYPGDMTLQTVNEAARDEIIEIVPDISSYGPKAAPCIRAFEAACLPHHA</sequence>
<feature type="domain" description="Hedgehog/Intein (Hint)" evidence="1">
    <location>
        <begin position="162"/>
        <end position="300"/>
    </location>
</feature>
<protein>
    <submittedName>
        <fullName evidence="2">Hint domain-containing protein</fullName>
    </submittedName>
</protein>
<dbReference type="EMBL" id="JAFBRM010000001">
    <property type="protein sequence ID" value="MBM1712315.1"/>
    <property type="molecule type" value="Genomic_DNA"/>
</dbReference>
<dbReference type="InterPro" id="IPR028992">
    <property type="entry name" value="Hedgehog/Intein_dom"/>
</dbReference>
<dbReference type="Pfam" id="PF13403">
    <property type="entry name" value="Hint_2"/>
    <property type="match status" value="1"/>
</dbReference>
<gene>
    <name evidence="2" type="ORF">JQV55_01915</name>
</gene>
<dbReference type="Proteomes" id="UP000732193">
    <property type="component" value="Unassembled WGS sequence"/>
</dbReference>